<name>A0A8S5RFR0_9VIRU</name>
<organism evidence="1">
    <name type="scientific">virus sp. ctqEG8</name>
    <dbReference type="NCBI Taxonomy" id="2827998"/>
    <lineage>
        <taxon>Viruses</taxon>
    </lineage>
</organism>
<dbReference type="EMBL" id="BK059100">
    <property type="protein sequence ID" value="DAE29901.1"/>
    <property type="molecule type" value="Genomic_DNA"/>
</dbReference>
<proteinExistence type="predicted"/>
<accession>A0A8S5RFR0</accession>
<sequence>MKKTIEQLREYARRENVAYKRLENAGYVCWGDSKTPAKGVIIERYLDGKSWKTNFPDERYYFEDFSSAAKSLLHV</sequence>
<reference evidence="1" key="1">
    <citation type="journal article" date="2021" name="Proc. Natl. Acad. Sci. U.S.A.">
        <title>A Catalog of Tens of Thousands of Viruses from Human Metagenomes Reveals Hidden Associations with Chronic Diseases.</title>
        <authorList>
            <person name="Tisza M.J."/>
            <person name="Buck C.B."/>
        </authorList>
    </citation>
    <scope>NUCLEOTIDE SEQUENCE</scope>
    <source>
        <strain evidence="1">CtqEG8</strain>
    </source>
</reference>
<protein>
    <submittedName>
        <fullName evidence="1">Uncharacterized protein</fullName>
    </submittedName>
</protein>
<evidence type="ECO:0000313" key="1">
    <source>
        <dbReference type="EMBL" id="DAE29901.1"/>
    </source>
</evidence>